<keyword evidence="2" id="KW-1185">Reference proteome</keyword>
<accession>A0ACB9RU26</accession>
<protein>
    <submittedName>
        <fullName evidence="1">Uncharacterized protein</fullName>
    </submittedName>
</protein>
<gene>
    <name evidence="1" type="ORF">MLD38_007415</name>
</gene>
<comment type="caution">
    <text evidence="1">The sequence shown here is derived from an EMBL/GenBank/DDBJ whole genome shotgun (WGS) entry which is preliminary data.</text>
</comment>
<evidence type="ECO:0000313" key="2">
    <source>
        <dbReference type="Proteomes" id="UP001057402"/>
    </source>
</evidence>
<evidence type="ECO:0000313" key="1">
    <source>
        <dbReference type="EMBL" id="KAI4381336.1"/>
    </source>
</evidence>
<name>A0ACB9RU26_9MYRT</name>
<dbReference type="EMBL" id="CM042882">
    <property type="protein sequence ID" value="KAI4381336.1"/>
    <property type="molecule type" value="Genomic_DNA"/>
</dbReference>
<organism evidence="1 2">
    <name type="scientific">Melastoma candidum</name>
    <dbReference type="NCBI Taxonomy" id="119954"/>
    <lineage>
        <taxon>Eukaryota</taxon>
        <taxon>Viridiplantae</taxon>
        <taxon>Streptophyta</taxon>
        <taxon>Embryophyta</taxon>
        <taxon>Tracheophyta</taxon>
        <taxon>Spermatophyta</taxon>
        <taxon>Magnoliopsida</taxon>
        <taxon>eudicotyledons</taxon>
        <taxon>Gunneridae</taxon>
        <taxon>Pentapetalae</taxon>
        <taxon>rosids</taxon>
        <taxon>malvids</taxon>
        <taxon>Myrtales</taxon>
        <taxon>Melastomataceae</taxon>
        <taxon>Melastomatoideae</taxon>
        <taxon>Melastomateae</taxon>
        <taxon>Melastoma</taxon>
    </lineage>
</organism>
<dbReference type="Proteomes" id="UP001057402">
    <property type="component" value="Chromosome 3"/>
</dbReference>
<reference evidence="2" key="1">
    <citation type="journal article" date="2023" name="Front. Plant Sci.">
        <title>Chromosomal-level genome assembly of Melastoma candidum provides insights into trichome evolution.</title>
        <authorList>
            <person name="Zhong Y."/>
            <person name="Wu W."/>
            <person name="Sun C."/>
            <person name="Zou P."/>
            <person name="Liu Y."/>
            <person name="Dai S."/>
            <person name="Zhou R."/>
        </authorList>
    </citation>
    <scope>NUCLEOTIDE SEQUENCE [LARGE SCALE GENOMIC DNA]</scope>
</reference>
<sequence>MAGTHSDGSKVVSDSKETESPLLPPVVTDAPPPPAAAEDREKWGTHIMGRPAVPTVHPDNQKAALWKAADHREIPHQPYVHYDPIERPSSNPLEPVIHAFNSWSNKAETIARNIWHNLKTGESVSGAAWGKLNLTAKAITEGGFEALFKQLFVTEPDEKLKKTFACYLSTSTGPVAGTLYLSTRRVAFCSDRPLCFTAPSGQEAWSYYKAMIPIVNVSAVNPVVMRENPAEKYLQIVTTDGHDFWFMGFVNFEKASQHLHASILETRAA</sequence>
<proteinExistence type="predicted"/>